<evidence type="ECO:0000256" key="1">
    <source>
        <dbReference type="PROSITE-ProRule" id="PRU00266"/>
    </source>
</evidence>
<dbReference type="PROSITE" id="PS50137">
    <property type="entry name" value="DS_RBD"/>
    <property type="match status" value="3"/>
</dbReference>
<evidence type="ECO:0000256" key="2">
    <source>
        <dbReference type="SAM" id="MobiDB-lite"/>
    </source>
</evidence>
<dbReference type="STRING" id="29170.A0A368FPZ9"/>
<evidence type="ECO:0000259" key="3">
    <source>
        <dbReference type="PROSITE" id="PS50137"/>
    </source>
</evidence>
<dbReference type="AlphaFoldDB" id="A0A368FPZ9"/>
<dbReference type="GO" id="GO:0043025">
    <property type="term" value="C:neuronal cell body"/>
    <property type="evidence" value="ECO:0007669"/>
    <property type="project" value="TreeGrafter"/>
</dbReference>
<dbReference type="GO" id="GO:0035418">
    <property type="term" value="P:protein localization to synapse"/>
    <property type="evidence" value="ECO:0007669"/>
    <property type="project" value="TreeGrafter"/>
</dbReference>
<dbReference type="GO" id="GO:0008298">
    <property type="term" value="P:intracellular mRNA localization"/>
    <property type="evidence" value="ECO:0007669"/>
    <property type="project" value="TreeGrafter"/>
</dbReference>
<evidence type="ECO:0000313" key="5">
    <source>
        <dbReference type="Proteomes" id="UP000252519"/>
    </source>
</evidence>
<dbReference type="Proteomes" id="UP000252519">
    <property type="component" value="Unassembled WGS sequence"/>
</dbReference>
<proteinExistence type="predicted"/>
<organism evidence="4 5">
    <name type="scientific">Ancylostoma caninum</name>
    <name type="common">Dog hookworm</name>
    <dbReference type="NCBI Taxonomy" id="29170"/>
    <lineage>
        <taxon>Eukaryota</taxon>
        <taxon>Metazoa</taxon>
        <taxon>Ecdysozoa</taxon>
        <taxon>Nematoda</taxon>
        <taxon>Chromadorea</taxon>
        <taxon>Rhabditida</taxon>
        <taxon>Rhabditina</taxon>
        <taxon>Rhabditomorpha</taxon>
        <taxon>Strongyloidea</taxon>
        <taxon>Ancylostomatidae</taxon>
        <taxon>Ancylostomatinae</taxon>
        <taxon>Ancylostoma</taxon>
    </lineage>
</organism>
<dbReference type="EMBL" id="JOJR01000818">
    <property type="protein sequence ID" value="RCN34142.1"/>
    <property type="molecule type" value="Genomic_DNA"/>
</dbReference>
<evidence type="ECO:0000313" key="4">
    <source>
        <dbReference type="EMBL" id="RCN34142.1"/>
    </source>
</evidence>
<feature type="domain" description="DRBM" evidence="3">
    <location>
        <begin position="121"/>
        <end position="182"/>
    </location>
</feature>
<reference evidence="4 5" key="1">
    <citation type="submission" date="2014-10" db="EMBL/GenBank/DDBJ databases">
        <title>Draft genome of the hookworm Ancylostoma caninum.</title>
        <authorList>
            <person name="Mitreva M."/>
        </authorList>
    </citation>
    <scope>NUCLEOTIDE SEQUENCE [LARGE SCALE GENOMIC DNA]</scope>
    <source>
        <strain evidence="4 5">Baltimore</strain>
    </source>
</reference>
<dbReference type="GO" id="GO:0005886">
    <property type="term" value="C:plasma membrane"/>
    <property type="evidence" value="ECO:0007669"/>
    <property type="project" value="TreeGrafter"/>
</dbReference>
<accession>A0A368FPZ9</accession>
<dbReference type="GO" id="GO:0007281">
    <property type="term" value="P:germ cell development"/>
    <property type="evidence" value="ECO:0007669"/>
    <property type="project" value="TreeGrafter"/>
</dbReference>
<feature type="region of interest" description="Disordered" evidence="2">
    <location>
        <begin position="203"/>
        <end position="226"/>
    </location>
</feature>
<dbReference type="Pfam" id="PF00035">
    <property type="entry name" value="dsrm"/>
    <property type="match status" value="1"/>
</dbReference>
<dbReference type="Gene3D" id="3.30.160.20">
    <property type="match status" value="3"/>
</dbReference>
<dbReference type="GO" id="GO:0098964">
    <property type="term" value="P:anterograde dendritic transport of messenger ribonucleoprotein complex"/>
    <property type="evidence" value="ECO:0007669"/>
    <property type="project" value="TreeGrafter"/>
</dbReference>
<feature type="domain" description="DRBM" evidence="3">
    <location>
        <begin position="330"/>
        <end position="391"/>
    </location>
</feature>
<dbReference type="InterPro" id="IPR051740">
    <property type="entry name" value="DRBM-containing_protein"/>
</dbReference>
<dbReference type="GO" id="GO:0003729">
    <property type="term" value="F:mRNA binding"/>
    <property type="evidence" value="ECO:0007669"/>
    <property type="project" value="TreeGrafter"/>
</dbReference>
<comment type="caution">
    <text evidence="4">The sequence shown here is derived from an EMBL/GenBank/DDBJ whole genome shotgun (WGS) entry which is preliminary data.</text>
</comment>
<dbReference type="SUPFAM" id="SSF54768">
    <property type="entry name" value="dsRNA-binding domain-like"/>
    <property type="match status" value="3"/>
</dbReference>
<dbReference type="InterPro" id="IPR014720">
    <property type="entry name" value="dsRBD_dom"/>
</dbReference>
<dbReference type="PANTHER" id="PTHR46054">
    <property type="entry name" value="MATERNAL EFFECT PROTEIN STAUFEN"/>
    <property type="match status" value="1"/>
</dbReference>
<dbReference type="OrthoDB" id="10268011at2759"/>
<gene>
    <name evidence="4" type="ORF">ANCCAN_20017</name>
</gene>
<feature type="domain" description="DRBM" evidence="3">
    <location>
        <begin position="657"/>
        <end position="693"/>
    </location>
</feature>
<protein>
    <recommendedName>
        <fullName evidence="3">DRBM domain-containing protein</fullName>
    </recommendedName>
</protein>
<dbReference type="GO" id="GO:0032839">
    <property type="term" value="C:dendrite cytoplasm"/>
    <property type="evidence" value="ECO:0007669"/>
    <property type="project" value="GOC"/>
</dbReference>
<dbReference type="GO" id="GO:0003725">
    <property type="term" value="F:double-stranded RNA binding"/>
    <property type="evidence" value="ECO:0007669"/>
    <property type="project" value="TreeGrafter"/>
</dbReference>
<name>A0A368FPZ9_ANCCA</name>
<feature type="region of interest" description="Disordered" evidence="2">
    <location>
        <begin position="412"/>
        <end position="431"/>
    </location>
</feature>
<dbReference type="CDD" id="cd00048">
    <property type="entry name" value="DSRM_SF"/>
    <property type="match status" value="1"/>
</dbReference>
<keyword evidence="5" id="KW-1185">Reference proteome</keyword>
<sequence>MDPYAYSAIGNGSFRAPPQNQGYSYGWGNSSVSAAAIPQNFRNTPNFAATRGYGDVPKMPKGQFAQNRAGVGYGRWVAPGGVRQGAADGGSFPKKAWSQPPFGQNFFKKAAKKETDPTGKTPAMLLHEVFKEISENYEEVASHPKAYRCILTVAGQQFAMVAPAKKTAKQKTAEMALRTLRPDLNITPFEDGVTVQPVTAEGTVPLQPLPRPAVKSEGEDAPPAKKIKNQGYSYGWGNSSVSAAAIPQNFRNTPNFAATRGYGDVPKMPKGQFAQNRAGVGYGRWVAPGGVRQGAADGGSFPKKAWSQPPFGQNFFKKAAKKETDPTGKTPAMLLHEVFKEISENYEEVASHPKAYRCILTVAGQQFAMVAPAKKTAKQKTAEMALRTLRPDLNITPFEDGVTVQPVTAEGTVPLQPLPRPAVKSEGEDAPPAKKIKLNALESALSLLDCMRKLCAERVSEGPFNPVFDITDITENASTTGDKRKFRATLTFAEQGKIYTHEGFGKMSTRDVVVREALLDLFNVPQSEIRRIVRRHLMGKLTDMPIIQVFDLVPGRSLVRLRSRVQVDDKKVEFTSPPSRSKHEAKEYAAHELLRSHFDIDPPAVAAERPPSVEQPVPPCQKLHVLLAKQNRSVTPNIKYEDLGLADDTVSQMGTIFKSKLIINDKEEFIGSGKSKKAAKNDAAMLALKKIFMFDYNNPESEPVIETPPRGRRGKNGSSQLCFDVAEYAKREYYSMCNFYAVKHSTEVAA</sequence>
<keyword evidence="1" id="KW-0694">RNA-binding</keyword>
<dbReference type="PANTHER" id="PTHR46054:SF3">
    <property type="entry name" value="MATERNAL EFFECT PROTEIN STAUFEN"/>
    <property type="match status" value="1"/>
</dbReference>
<dbReference type="SMART" id="SM00358">
    <property type="entry name" value="DSRM"/>
    <property type="match status" value="3"/>
</dbReference>
<dbReference type="GO" id="GO:0010494">
    <property type="term" value="C:cytoplasmic stress granule"/>
    <property type="evidence" value="ECO:0007669"/>
    <property type="project" value="TreeGrafter"/>
</dbReference>